<gene>
    <name evidence="2" type="ordered locus">BN6_25930</name>
</gene>
<dbReference type="AlphaFoldDB" id="K0JV92"/>
<dbReference type="Proteomes" id="UP000006281">
    <property type="component" value="Chromosome"/>
</dbReference>
<organism evidence="2 3">
    <name type="scientific">Saccharothrix espanaensis (strain ATCC 51144 / DSM 44229 / JCM 9112 / NBRC 15066 / NRRL 15764)</name>
    <dbReference type="NCBI Taxonomy" id="1179773"/>
    <lineage>
        <taxon>Bacteria</taxon>
        <taxon>Bacillati</taxon>
        <taxon>Actinomycetota</taxon>
        <taxon>Actinomycetes</taxon>
        <taxon>Pseudonocardiales</taxon>
        <taxon>Pseudonocardiaceae</taxon>
        <taxon>Saccharothrix</taxon>
    </lineage>
</organism>
<keyword evidence="3" id="KW-1185">Reference proteome</keyword>
<feature type="transmembrane region" description="Helical" evidence="1">
    <location>
        <begin position="29"/>
        <end position="52"/>
    </location>
</feature>
<dbReference type="EMBL" id="HE804045">
    <property type="protein sequence ID" value="CCH29906.1"/>
    <property type="molecule type" value="Genomic_DNA"/>
</dbReference>
<evidence type="ECO:0000313" key="3">
    <source>
        <dbReference type="Proteomes" id="UP000006281"/>
    </source>
</evidence>
<evidence type="ECO:0000313" key="2">
    <source>
        <dbReference type="EMBL" id="CCH29906.1"/>
    </source>
</evidence>
<reference evidence="2 3" key="1">
    <citation type="journal article" date="2012" name="BMC Genomics">
        <title>Complete genome sequence of Saccharothrix espanaensis DSM 44229T and comparison to the other completely sequenced Pseudonocardiaceae.</title>
        <authorList>
            <person name="Strobel T."/>
            <person name="Al-Dilaimi A."/>
            <person name="Blom J."/>
            <person name="Gessner A."/>
            <person name="Kalinowski J."/>
            <person name="Luzhetska M."/>
            <person name="Puhler A."/>
            <person name="Szczepanowski R."/>
            <person name="Bechthold A."/>
            <person name="Ruckert C."/>
        </authorList>
    </citation>
    <scope>NUCLEOTIDE SEQUENCE [LARGE SCALE GENOMIC DNA]</scope>
    <source>
        <strain evidence="3">ATCC 51144 / DSM 44229 / JCM 9112 / NBRC 15066 / NRRL 15764</strain>
    </source>
</reference>
<feature type="transmembrane region" description="Helical" evidence="1">
    <location>
        <begin position="6"/>
        <end position="22"/>
    </location>
</feature>
<sequence length="71" mass="7390">MVTQSVTIAVPLLLVIVILYAIKHRKTKLGGLVLGFLLGISLTPTGVSGLIADKVVSLVVYLVDAVSGVFV</sequence>
<dbReference type="BioCyc" id="SESP1179773:BN6_RS12585-MONOMER"/>
<dbReference type="eggNOG" id="ENOG50300ZV">
    <property type="taxonomic scope" value="Bacteria"/>
</dbReference>
<evidence type="ECO:0000256" key="1">
    <source>
        <dbReference type="SAM" id="Phobius"/>
    </source>
</evidence>
<accession>K0JV92</accession>
<protein>
    <submittedName>
        <fullName evidence="2">Putative membrane protein</fullName>
    </submittedName>
</protein>
<name>K0JV92_SACES</name>
<dbReference type="KEGG" id="sesp:BN6_25930"/>
<keyword evidence="1" id="KW-0812">Transmembrane</keyword>
<keyword evidence="1" id="KW-0472">Membrane</keyword>
<keyword evidence="1" id="KW-1133">Transmembrane helix</keyword>
<dbReference type="HOGENOM" id="CLU_2737629_0_0_11"/>
<proteinExistence type="predicted"/>
<dbReference type="RefSeq" id="WP_015100018.1">
    <property type="nucleotide sequence ID" value="NC_019673.1"/>
</dbReference>